<organism evidence="2 4">
    <name type="scientific">Acetobacterium wieringae</name>
    <dbReference type="NCBI Taxonomy" id="52694"/>
    <lineage>
        <taxon>Bacteria</taxon>
        <taxon>Bacillati</taxon>
        <taxon>Bacillota</taxon>
        <taxon>Clostridia</taxon>
        <taxon>Eubacteriales</taxon>
        <taxon>Eubacteriaceae</taxon>
        <taxon>Acetobacterium</taxon>
    </lineage>
</organism>
<sequence>MEQYNNKAIASMVLGIVSLVCIFLGYFTIIGIVCAIIGLIFAIQIRKAGELEGFKPNGMATAGLVLNIIGLGLCALAFIACVACVGIIGTAGLYS</sequence>
<keyword evidence="1" id="KW-0812">Transmembrane</keyword>
<accession>A0A1F2PLD7</accession>
<dbReference type="EMBL" id="LKEU01000010">
    <property type="protein sequence ID" value="OFV72239.1"/>
    <property type="molecule type" value="Genomic_DNA"/>
</dbReference>
<reference evidence="2 4" key="1">
    <citation type="submission" date="2015-09" db="EMBL/GenBank/DDBJ databases">
        <title>Genome sequence of Acetobacterium wieringae DSM 1911.</title>
        <authorList>
            <person name="Poehlein A."/>
            <person name="Bengelsdorf F.R."/>
            <person name="Schiel-Bengelsdorf B."/>
            <person name="Duerre P."/>
            <person name="Daniel R."/>
        </authorList>
    </citation>
    <scope>NUCLEOTIDE SEQUENCE [LARGE SCALE GENOMIC DNA]</scope>
    <source>
        <strain evidence="2 4">DSM 1911</strain>
    </source>
</reference>
<dbReference type="EMBL" id="VSLA01000025">
    <property type="protein sequence ID" value="TYC84403.1"/>
    <property type="molecule type" value="Genomic_DNA"/>
</dbReference>
<keyword evidence="1" id="KW-1133">Transmembrane helix</keyword>
<protein>
    <recommendedName>
        <fullName evidence="6">DUF4190 domain-containing protein</fullName>
    </recommendedName>
</protein>
<evidence type="ECO:0000256" key="1">
    <source>
        <dbReference type="SAM" id="Phobius"/>
    </source>
</evidence>
<dbReference type="Proteomes" id="UP000176244">
    <property type="component" value="Unassembled WGS sequence"/>
</dbReference>
<dbReference type="STRING" id="52694.ACWI_01500"/>
<evidence type="ECO:0008006" key="6">
    <source>
        <dbReference type="Google" id="ProtNLM"/>
    </source>
</evidence>
<dbReference type="RefSeq" id="WP_070369526.1">
    <property type="nucleotide sequence ID" value="NZ_CP097897.1"/>
</dbReference>
<dbReference type="OrthoDB" id="1779017at2"/>
<evidence type="ECO:0000313" key="4">
    <source>
        <dbReference type="Proteomes" id="UP000176244"/>
    </source>
</evidence>
<gene>
    <name evidence="2" type="ORF">ACWI_01500</name>
    <name evidence="3" type="ORF">FXB42_11555</name>
</gene>
<reference evidence="3 5" key="2">
    <citation type="submission" date="2019-08" db="EMBL/GenBank/DDBJ databases">
        <title>Isolation and enrichment of carboxydotrophic bacteria from anaerobic sludge for the production of bio-based chemicals from syngas.</title>
        <authorList>
            <person name="Antares A.L."/>
            <person name="Moreira J."/>
            <person name="Diender M."/>
            <person name="Parshina S.N."/>
            <person name="Stams A.J.M."/>
            <person name="Alves M."/>
            <person name="Alves J.I."/>
            <person name="Sousa D.Z."/>
        </authorList>
    </citation>
    <scope>NUCLEOTIDE SEQUENCE [LARGE SCALE GENOMIC DNA]</scope>
    <source>
        <strain evidence="3 5">JM</strain>
    </source>
</reference>
<comment type="caution">
    <text evidence="2">The sequence shown here is derived from an EMBL/GenBank/DDBJ whole genome shotgun (WGS) entry which is preliminary data.</text>
</comment>
<dbReference type="AlphaFoldDB" id="A0A1F2PLD7"/>
<proteinExistence type="predicted"/>
<keyword evidence="1" id="KW-0472">Membrane</keyword>
<name>A0A1F2PLD7_9FIRM</name>
<dbReference type="Proteomes" id="UP000322619">
    <property type="component" value="Unassembled WGS sequence"/>
</dbReference>
<feature type="transmembrane region" description="Helical" evidence="1">
    <location>
        <begin position="64"/>
        <end position="94"/>
    </location>
</feature>
<evidence type="ECO:0000313" key="3">
    <source>
        <dbReference type="EMBL" id="TYC84403.1"/>
    </source>
</evidence>
<evidence type="ECO:0000313" key="5">
    <source>
        <dbReference type="Proteomes" id="UP000322619"/>
    </source>
</evidence>
<feature type="transmembrane region" description="Helical" evidence="1">
    <location>
        <begin position="12"/>
        <end position="43"/>
    </location>
</feature>
<evidence type="ECO:0000313" key="2">
    <source>
        <dbReference type="EMBL" id="OFV72239.1"/>
    </source>
</evidence>